<accession>A0AAV2GPK4</accession>
<protein>
    <submittedName>
        <fullName evidence="1">Uncharacterized protein</fullName>
    </submittedName>
</protein>
<dbReference type="AlphaFoldDB" id="A0AAV2GPK4"/>
<dbReference type="EMBL" id="OZ034822">
    <property type="protein sequence ID" value="CAL1411733.1"/>
    <property type="molecule type" value="Genomic_DNA"/>
</dbReference>
<organism evidence="1 2">
    <name type="scientific">Linum trigynum</name>
    <dbReference type="NCBI Taxonomy" id="586398"/>
    <lineage>
        <taxon>Eukaryota</taxon>
        <taxon>Viridiplantae</taxon>
        <taxon>Streptophyta</taxon>
        <taxon>Embryophyta</taxon>
        <taxon>Tracheophyta</taxon>
        <taxon>Spermatophyta</taxon>
        <taxon>Magnoliopsida</taxon>
        <taxon>eudicotyledons</taxon>
        <taxon>Gunneridae</taxon>
        <taxon>Pentapetalae</taxon>
        <taxon>rosids</taxon>
        <taxon>fabids</taxon>
        <taxon>Malpighiales</taxon>
        <taxon>Linaceae</taxon>
        <taxon>Linum</taxon>
    </lineage>
</organism>
<name>A0AAV2GPK4_9ROSI</name>
<dbReference type="Proteomes" id="UP001497516">
    <property type="component" value="Chromosome 9"/>
</dbReference>
<gene>
    <name evidence="1" type="ORF">LTRI10_LOCUS51073</name>
</gene>
<sequence>MAEQGYDWESPMRYRRAPGWDVHAVETQSYELVLVVSKLVMQLDKNGMVSGTGQDQAMHCNGERVATKWWKTVRR</sequence>
<evidence type="ECO:0000313" key="2">
    <source>
        <dbReference type="Proteomes" id="UP001497516"/>
    </source>
</evidence>
<reference evidence="1 2" key="1">
    <citation type="submission" date="2024-04" db="EMBL/GenBank/DDBJ databases">
        <authorList>
            <person name="Fracassetti M."/>
        </authorList>
    </citation>
    <scope>NUCLEOTIDE SEQUENCE [LARGE SCALE GENOMIC DNA]</scope>
</reference>
<evidence type="ECO:0000313" key="1">
    <source>
        <dbReference type="EMBL" id="CAL1411733.1"/>
    </source>
</evidence>
<keyword evidence="2" id="KW-1185">Reference proteome</keyword>
<proteinExistence type="predicted"/>